<dbReference type="AlphaFoldDB" id="A0A1Q2MGC0"/>
<dbReference type="OrthoDB" id="242612at2"/>
<name>A0A1Q2MGC0_9BACT</name>
<dbReference type="EMBL" id="CP019646">
    <property type="protein sequence ID" value="AQQ71745.1"/>
    <property type="molecule type" value="Genomic_DNA"/>
</dbReference>
<dbReference type="Proteomes" id="UP000188181">
    <property type="component" value="Chromosome"/>
</dbReference>
<dbReference type="RefSeq" id="WP_146683890.1">
    <property type="nucleotide sequence ID" value="NZ_CP019646.1"/>
</dbReference>
<protein>
    <submittedName>
        <fullName evidence="1">Uncharacterized protein</fullName>
    </submittedName>
</protein>
<gene>
    <name evidence="1" type="ORF">SMSP2_02123</name>
</gene>
<evidence type="ECO:0000313" key="2">
    <source>
        <dbReference type="Proteomes" id="UP000188181"/>
    </source>
</evidence>
<organism evidence="1 2">
    <name type="scientific">Limihaloglobus sulfuriphilus</name>
    <dbReference type="NCBI Taxonomy" id="1851148"/>
    <lineage>
        <taxon>Bacteria</taxon>
        <taxon>Pseudomonadati</taxon>
        <taxon>Planctomycetota</taxon>
        <taxon>Phycisphaerae</taxon>
        <taxon>Sedimentisphaerales</taxon>
        <taxon>Sedimentisphaeraceae</taxon>
        <taxon>Limihaloglobus</taxon>
    </lineage>
</organism>
<dbReference type="KEGG" id="pbas:SMSP2_02123"/>
<sequence length="415" mass="47964" precursor="true">MRIKKLTIIILFSAMCINVKNINARTNYDFRGSISKDVLLNYLSRAITMNGLSYSACPEDDYRMIENIGAKFVGRVSYIWNSKTDYPAHYGKAVSEEDIFAKAEETARRLHEIDSDIIAQACIFEIVEKQHVNSVDIPERVFQEYGLEAVKRKFNYDDMLYAGGKRQDFWGPSQSVPDMSRLETRMWFFYRATRYIDLGYEAIHFGQCHLMDAADDGHKNWWDTITRIRKYAAENARRGLVLCDSHTHGIVDKDGNLMYDFHSYPSRPIDIAGKPYHARLEFGTHNSIYGKSKGGIAPSGWKCDSLPYIVEFDNTHTSGREGRPDLGSPWVWGYEEITWFTFRNTDFRNNWLEYAFNWIKENDPVGNLEMPGKVPTAFYHPGGRRLWYMANTPGEGCPGGYGQEQKIKDLWTKEQ</sequence>
<dbReference type="STRING" id="1851148.SMSP2_02123"/>
<proteinExistence type="predicted"/>
<keyword evidence="2" id="KW-1185">Reference proteome</keyword>
<evidence type="ECO:0000313" key="1">
    <source>
        <dbReference type="EMBL" id="AQQ71745.1"/>
    </source>
</evidence>
<accession>A0A1Q2MGC0</accession>
<reference evidence="2" key="1">
    <citation type="submission" date="2017-02" db="EMBL/GenBank/DDBJ databases">
        <title>Comparative genomics and description of representatives of a novel lineage of planctomycetes thriving in anoxic sediments.</title>
        <authorList>
            <person name="Spring S."/>
            <person name="Bunk B."/>
            <person name="Sproer C."/>
        </authorList>
    </citation>
    <scope>NUCLEOTIDE SEQUENCE [LARGE SCALE GENOMIC DNA]</scope>
    <source>
        <strain evidence="2">SM-Chi-D1</strain>
    </source>
</reference>